<name>A0ABP3B3K3_9LIST</name>
<evidence type="ECO:0000256" key="3">
    <source>
        <dbReference type="ARBA" id="ARBA00022989"/>
    </source>
</evidence>
<keyword evidence="2 5" id="KW-0812">Transmembrane</keyword>
<proteinExistence type="predicted"/>
<keyword evidence="7" id="KW-1185">Reference proteome</keyword>
<evidence type="ECO:0000256" key="2">
    <source>
        <dbReference type="ARBA" id="ARBA00022692"/>
    </source>
</evidence>
<evidence type="ECO:0000313" key="6">
    <source>
        <dbReference type="EMBL" id="EUJ33657.1"/>
    </source>
</evidence>
<dbReference type="Proteomes" id="UP000019249">
    <property type="component" value="Unassembled WGS sequence"/>
</dbReference>
<keyword evidence="4 5" id="KW-0472">Membrane</keyword>
<dbReference type="InterPro" id="IPR019109">
    <property type="entry name" value="MamF_MmsF"/>
</dbReference>
<evidence type="ECO:0000256" key="1">
    <source>
        <dbReference type="ARBA" id="ARBA00004141"/>
    </source>
</evidence>
<evidence type="ECO:0000256" key="5">
    <source>
        <dbReference type="SAM" id="Phobius"/>
    </source>
</evidence>
<evidence type="ECO:0000256" key="4">
    <source>
        <dbReference type="ARBA" id="ARBA00023136"/>
    </source>
</evidence>
<dbReference type="EMBL" id="AODF01000001">
    <property type="protein sequence ID" value="EUJ33657.1"/>
    <property type="molecule type" value="Genomic_DNA"/>
</dbReference>
<feature type="transmembrane region" description="Helical" evidence="5">
    <location>
        <begin position="41"/>
        <end position="63"/>
    </location>
</feature>
<comment type="subcellular location">
    <subcellularLocation>
        <location evidence="1">Membrane</location>
        <topology evidence="1">Multi-pass membrane protein</topology>
    </subcellularLocation>
</comment>
<sequence length="116" mass="13161">MNSHKMVKSLSYFSIFFAPILVPLFIWVFGEAKDIRHHAKIALISHLAPTIALFFAFSIFSLAHISTDSADTLGFIAFAGIISFIIFSIVLFFFNIIRGVQMLVQDDEDYYAAEYK</sequence>
<reference evidence="6 7" key="1">
    <citation type="journal article" date="2014" name="Int. J. Syst. Evol. Microbiol.">
        <title>Listeria floridensis sp. nov., Listeria aquatica sp. nov., Listeria cornellensis sp. nov., Listeria riparia sp. nov. and Listeria grandensis sp. nov., from agricultural and natural environments.</title>
        <authorList>
            <person name="den Bakker H.C."/>
            <person name="Warchocki S."/>
            <person name="Wright E.M."/>
            <person name="Allred A.F."/>
            <person name="Ahlstrom C."/>
            <person name="Manuel C.S."/>
            <person name="Stasiewicz M.J."/>
            <person name="Burrell A."/>
            <person name="Roof S."/>
            <person name="Strawn L."/>
            <person name="Fortes E.D."/>
            <person name="Nightingale K.K."/>
            <person name="Kephart D."/>
            <person name="Wiedmann M."/>
        </authorList>
    </citation>
    <scope>NUCLEOTIDE SEQUENCE [LARGE SCALE GENOMIC DNA]</scope>
    <source>
        <strain evidence="6 7">FSL S10-1187</strain>
    </source>
</reference>
<dbReference type="RefSeq" id="WP_036095506.1">
    <property type="nucleotide sequence ID" value="NZ_AODF01000001.1"/>
</dbReference>
<organism evidence="6 7">
    <name type="scientific">Listeria floridensis FSL S10-1187</name>
    <dbReference type="NCBI Taxonomy" id="1265817"/>
    <lineage>
        <taxon>Bacteria</taxon>
        <taxon>Bacillati</taxon>
        <taxon>Bacillota</taxon>
        <taxon>Bacilli</taxon>
        <taxon>Bacillales</taxon>
        <taxon>Listeriaceae</taxon>
        <taxon>Listeria</taxon>
    </lineage>
</organism>
<feature type="transmembrane region" description="Helical" evidence="5">
    <location>
        <begin position="12"/>
        <end position="29"/>
    </location>
</feature>
<evidence type="ECO:0008006" key="8">
    <source>
        <dbReference type="Google" id="ProtNLM"/>
    </source>
</evidence>
<dbReference type="Pfam" id="PF09685">
    <property type="entry name" value="MamF_MmsF"/>
    <property type="match status" value="1"/>
</dbReference>
<feature type="transmembrane region" description="Helical" evidence="5">
    <location>
        <begin position="75"/>
        <end position="97"/>
    </location>
</feature>
<protein>
    <recommendedName>
        <fullName evidence="8">DUF4870 domain-containing protein</fullName>
    </recommendedName>
</protein>
<keyword evidence="3 5" id="KW-1133">Transmembrane helix</keyword>
<comment type="caution">
    <text evidence="6">The sequence shown here is derived from an EMBL/GenBank/DDBJ whole genome shotgun (WGS) entry which is preliminary data.</text>
</comment>
<accession>A0ABP3B3K3</accession>
<evidence type="ECO:0000313" key="7">
    <source>
        <dbReference type="Proteomes" id="UP000019249"/>
    </source>
</evidence>
<gene>
    <name evidence="6" type="ORF">MFLO_00355</name>
</gene>